<dbReference type="AlphaFoldDB" id="A0AAQ3K4P5"/>
<organism evidence="2 3">
    <name type="scientific">Canna indica</name>
    <name type="common">Indian-shot</name>
    <dbReference type="NCBI Taxonomy" id="4628"/>
    <lineage>
        <taxon>Eukaryota</taxon>
        <taxon>Viridiplantae</taxon>
        <taxon>Streptophyta</taxon>
        <taxon>Embryophyta</taxon>
        <taxon>Tracheophyta</taxon>
        <taxon>Spermatophyta</taxon>
        <taxon>Magnoliopsida</taxon>
        <taxon>Liliopsida</taxon>
        <taxon>Zingiberales</taxon>
        <taxon>Cannaceae</taxon>
        <taxon>Canna</taxon>
    </lineage>
</organism>
<dbReference type="InterPro" id="IPR040339">
    <property type="entry name" value="At1g16860-like"/>
</dbReference>
<keyword evidence="1" id="KW-1133">Transmembrane helix</keyword>
<proteinExistence type="predicted"/>
<protein>
    <submittedName>
        <fullName evidence="2">Uncharacterized protein</fullName>
    </submittedName>
</protein>
<evidence type="ECO:0000313" key="3">
    <source>
        <dbReference type="Proteomes" id="UP001327560"/>
    </source>
</evidence>
<reference evidence="2 3" key="1">
    <citation type="submission" date="2023-10" db="EMBL/GenBank/DDBJ databases">
        <title>Chromosome-scale genome assembly provides insights into flower coloration mechanisms of Canna indica.</title>
        <authorList>
            <person name="Li C."/>
        </authorList>
    </citation>
    <scope>NUCLEOTIDE SEQUENCE [LARGE SCALE GENOMIC DNA]</scope>
    <source>
        <tissue evidence="2">Flower</tissue>
    </source>
</reference>
<dbReference type="PANTHER" id="PTHR33709">
    <property type="entry name" value="OSJNBA0035M09.9 PROTEIN"/>
    <property type="match status" value="1"/>
</dbReference>
<feature type="transmembrane region" description="Helical" evidence="1">
    <location>
        <begin position="22"/>
        <end position="43"/>
    </location>
</feature>
<gene>
    <name evidence="2" type="ORF">Cni_G08805</name>
</gene>
<keyword evidence="1" id="KW-0472">Membrane</keyword>
<sequence length="441" mass="48996">MNDLSAAVVADRRRLCSPVPAAVPRVLVPLFLVGLAVAVFILVVVHNAALLVAVLLVSALIIGLFIWNAVAYRRSLALNLFLDRFPDTDLLTAKDGQLVKVSGLASCGDLSLESSYEKAGRCVYTSTLLYEYCGCKSKRGGISHRSFQWKLAYAERLTTDFYITDVKTGIRAFVKAGYGSKVIPLIEEKTIVNITSLKRELSSTLKRWLQARRLSCEARPLCLEEGYVKEETLLTVMGMLSIKNGVPVIVPLPETISTDCLLQKFLLPVDIDGSGASWIPKLAKLTRLLGKHGSSLRGNPSPCTIHADLLGHVIFIDNDERHFQHKMAGLALGSVWFGPTPRASRPIDEINCCVASPVLHRHRRRRRWRWTSRTCFNDFAFETICRISFGLNYGYLELSMPMAEFAAAFDIASLLSAWQGTMPTPMIWRLNSFSTSDRRGS</sequence>
<feature type="transmembrane region" description="Helical" evidence="1">
    <location>
        <begin position="49"/>
        <end position="70"/>
    </location>
</feature>
<dbReference type="PANTHER" id="PTHR33709:SF20">
    <property type="entry name" value="OS04G0541900 PROTEIN"/>
    <property type="match status" value="1"/>
</dbReference>
<evidence type="ECO:0000256" key="1">
    <source>
        <dbReference type="SAM" id="Phobius"/>
    </source>
</evidence>
<accession>A0AAQ3K4P5</accession>
<keyword evidence="3" id="KW-1185">Reference proteome</keyword>
<dbReference type="EMBL" id="CP136892">
    <property type="protein sequence ID" value="WOL00092.1"/>
    <property type="molecule type" value="Genomic_DNA"/>
</dbReference>
<evidence type="ECO:0000313" key="2">
    <source>
        <dbReference type="EMBL" id="WOL00092.1"/>
    </source>
</evidence>
<name>A0AAQ3K4P5_9LILI</name>
<keyword evidence="1" id="KW-0812">Transmembrane</keyword>
<dbReference type="Proteomes" id="UP001327560">
    <property type="component" value="Chromosome 3"/>
</dbReference>